<organism evidence="2 3">
    <name type="scientific">Clostridium perfringens</name>
    <dbReference type="NCBI Taxonomy" id="1502"/>
    <lineage>
        <taxon>Bacteria</taxon>
        <taxon>Bacillati</taxon>
        <taxon>Bacillota</taxon>
        <taxon>Clostridia</taxon>
        <taxon>Eubacteriales</taxon>
        <taxon>Clostridiaceae</taxon>
        <taxon>Clostridium</taxon>
    </lineage>
</organism>
<dbReference type="EMBL" id="LRPU01000026">
    <property type="protein sequence ID" value="KXA13767.1"/>
    <property type="molecule type" value="Genomic_DNA"/>
</dbReference>
<evidence type="ECO:0008006" key="4">
    <source>
        <dbReference type="Google" id="ProtNLM"/>
    </source>
</evidence>
<evidence type="ECO:0000313" key="3">
    <source>
        <dbReference type="Proteomes" id="UP000070646"/>
    </source>
</evidence>
<keyword evidence="1" id="KW-1133">Transmembrane helix</keyword>
<dbReference type="PATRIC" id="fig|1502.174.peg.774"/>
<sequence length="161" mass="18493">MLIGLIVSMAFLVVHELLHAMCFPREYTAEIFYSPAGLSIIHCAPISKTRYAIILVVPAVILGLLPLIIWTFIPFTNTTLSLILFIVSIGDLGGTSNDLYNFYQVIKVMPKNSFMITSKANCYYFFTRELNLFNKKIQYKLILDFYLMKIKRLFVISFSKL</sequence>
<dbReference type="RefSeq" id="WP_081092139.1">
    <property type="nucleotide sequence ID" value="NZ_JAXAXA010000003.1"/>
</dbReference>
<feature type="transmembrane region" description="Helical" evidence="1">
    <location>
        <begin position="53"/>
        <end position="73"/>
    </location>
</feature>
<accession>A0A133NBU7</accession>
<proteinExistence type="predicted"/>
<feature type="transmembrane region" description="Helical" evidence="1">
    <location>
        <begin position="79"/>
        <end position="100"/>
    </location>
</feature>
<dbReference type="Proteomes" id="UP000070646">
    <property type="component" value="Unassembled WGS sequence"/>
</dbReference>
<name>A0A133NBU7_CLOPF</name>
<dbReference type="Pfam" id="PF11667">
    <property type="entry name" value="DUF3267"/>
    <property type="match status" value="1"/>
</dbReference>
<comment type="caution">
    <text evidence="2">The sequence shown here is derived from an EMBL/GenBank/DDBJ whole genome shotgun (WGS) entry which is preliminary data.</text>
</comment>
<keyword evidence="1" id="KW-0472">Membrane</keyword>
<dbReference type="InterPro" id="IPR021683">
    <property type="entry name" value="DUF3267"/>
</dbReference>
<gene>
    <name evidence="2" type="ORF">HMPREF3222_00767</name>
</gene>
<evidence type="ECO:0000313" key="2">
    <source>
        <dbReference type="EMBL" id="KXA13767.1"/>
    </source>
</evidence>
<keyword evidence="1" id="KW-0812">Transmembrane</keyword>
<protein>
    <recommendedName>
        <fullName evidence="4">DUF3267 domain-containing protein</fullName>
    </recommendedName>
</protein>
<evidence type="ECO:0000256" key="1">
    <source>
        <dbReference type="SAM" id="Phobius"/>
    </source>
</evidence>
<reference evidence="2 3" key="1">
    <citation type="submission" date="2016-01" db="EMBL/GenBank/DDBJ databases">
        <authorList>
            <person name="Oliw E.H."/>
        </authorList>
    </citation>
    <scope>NUCLEOTIDE SEQUENCE [LARGE SCALE GENOMIC DNA]</scope>
    <source>
        <strain evidence="2 3">MJR7757A</strain>
    </source>
</reference>
<dbReference type="AlphaFoldDB" id="A0A133NBU7"/>